<comment type="subcellular location">
    <subcellularLocation>
        <location evidence="7">Nucleus</location>
    </subcellularLocation>
</comment>
<evidence type="ECO:0000313" key="10">
    <source>
        <dbReference type="EMBL" id="KAK5995837.1"/>
    </source>
</evidence>
<feature type="region of interest" description="Disordered" evidence="8">
    <location>
        <begin position="154"/>
        <end position="177"/>
    </location>
</feature>
<sequence>MAPELPCIFLLPTHLEPNELHQMEDSVSNLTYNIREANVVVGKISKRERALFELRRLKLETEEVYDDGDSGIGSAIQPNTVLEPSPKRRKVTESDPAGSGGSQNKEISSRISQRDGWGNIIMVVKLAWLTDCLQQDNVLPVDSYLLYRGRMLPSKSAEDKGPTTTKRRTKTRQKQLATTAKPCLYGTNLGIQERTSESQLNKKSQAMPVAISSSSSEHSPQILTRRPPSRGHAQPPRLLHETTSEHDNKLPPVPVFLETLYSCQRSSPVDPPNAAFVEELKAIRTLRLLEGDQVGVRAYSTSIATLSAYPYPLQRPRELARLPGCGAKIAELYQQWTVTGHTSETTAAATDPRLAVLRKFYGIWGVGDTTAREFYNKGWRDIDDVVEYGWDSLSRVQQIGIKYHEEFQLKIPRTEVEAIADVILSHGRNIDPGFQMVIVGGYRRGKQESGDVDVILSHKDEKKTHQMIDKIVIGLEKGSFITHTLSLSMRNSERGQAPLAWKGEGRKAGSGFDTLDKAMVVWQDPNGMLDTATGTVPHRRVDIIISPWKTVGCAVLGWSGATTFERDLRRYCKMERGLKFDSSGIRSRANGSWVDLEGMDGTAPDMETAEKRVFEGLGLPWRPPSERCTG</sequence>
<reference evidence="10 11" key="1">
    <citation type="submission" date="2024-01" db="EMBL/GenBank/DDBJ databases">
        <title>Complete genome of Cladobotryum mycophilum ATHUM6906.</title>
        <authorList>
            <person name="Christinaki A.C."/>
            <person name="Myridakis A.I."/>
            <person name="Kouvelis V.N."/>
        </authorList>
    </citation>
    <scope>NUCLEOTIDE SEQUENCE [LARGE SCALE GENOMIC DNA]</scope>
    <source>
        <strain evidence="10 11">ATHUM6906</strain>
    </source>
</reference>
<dbReference type="EMBL" id="JAVFKD010000004">
    <property type="protein sequence ID" value="KAK5995837.1"/>
    <property type="molecule type" value="Genomic_DNA"/>
</dbReference>
<dbReference type="PRINTS" id="PR00870">
    <property type="entry name" value="DNAPOLXBETA"/>
</dbReference>
<evidence type="ECO:0000256" key="2">
    <source>
        <dbReference type="ARBA" id="ARBA00022695"/>
    </source>
</evidence>
<comment type="function">
    <text evidence="7">DNA polymerase that functions in several pathways of DNA repair. Involved in base excision repair (BER) responsible for repair of lesions that give rise to abasic (AP) sites in DNA. Also contributes to DNA double-strand break repair by non-homologous end joining and homologous recombination. Has both template-dependent and template-independent (terminal transferase) DNA polymerase activities. Has also a 5'-deoxyribose-5-phosphate lyase (dRP lyase) activity.</text>
</comment>
<keyword evidence="11" id="KW-1185">Reference proteome</keyword>
<dbReference type="InterPro" id="IPR002054">
    <property type="entry name" value="DNA-dir_DNA_pol_X"/>
</dbReference>
<evidence type="ECO:0000256" key="6">
    <source>
        <dbReference type="ARBA" id="ARBA00049244"/>
    </source>
</evidence>
<dbReference type="Proteomes" id="UP001338125">
    <property type="component" value="Unassembled WGS sequence"/>
</dbReference>
<dbReference type="SUPFAM" id="SSF81301">
    <property type="entry name" value="Nucleotidyltransferase"/>
    <property type="match status" value="1"/>
</dbReference>
<dbReference type="InterPro" id="IPR022312">
    <property type="entry name" value="DNA_pol_X"/>
</dbReference>
<dbReference type="PANTHER" id="PTHR11276">
    <property type="entry name" value="DNA POLYMERASE TYPE-X FAMILY MEMBER"/>
    <property type="match status" value="1"/>
</dbReference>
<protein>
    <recommendedName>
        <fullName evidence="7">DNA polymerase</fullName>
        <ecNumber evidence="7">2.7.7.7</ecNumber>
    </recommendedName>
</protein>
<dbReference type="Pfam" id="PF14792">
    <property type="entry name" value="DNA_pol_B_palm"/>
    <property type="match status" value="1"/>
</dbReference>
<evidence type="ECO:0000259" key="9">
    <source>
        <dbReference type="PROSITE" id="PS50172"/>
    </source>
</evidence>
<dbReference type="PRINTS" id="PR00869">
    <property type="entry name" value="DNAPOLX"/>
</dbReference>
<dbReference type="Pfam" id="PF14716">
    <property type="entry name" value="HHH_8"/>
    <property type="match status" value="1"/>
</dbReference>
<dbReference type="Gene3D" id="1.10.150.110">
    <property type="entry name" value="DNA polymerase beta, N-terminal domain-like"/>
    <property type="match status" value="1"/>
</dbReference>
<keyword evidence="5 7" id="KW-0234">DNA repair</keyword>
<evidence type="ECO:0000313" key="11">
    <source>
        <dbReference type="Proteomes" id="UP001338125"/>
    </source>
</evidence>
<evidence type="ECO:0000256" key="5">
    <source>
        <dbReference type="ARBA" id="ARBA00023204"/>
    </source>
</evidence>
<keyword evidence="2 7" id="KW-0548">Nucleotidyltransferase</keyword>
<keyword evidence="4 7" id="KW-0239">DNA-directed DNA polymerase</keyword>
<dbReference type="InterPro" id="IPR010996">
    <property type="entry name" value="HHH_MUS81"/>
</dbReference>
<dbReference type="Gene3D" id="1.10.150.20">
    <property type="entry name" value="5' to 3' exonuclease, C-terminal subdomain"/>
    <property type="match status" value="1"/>
</dbReference>
<dbReference type="SMART" id="SM00483">
    <property type="entry name" value="POLXc"/>
    <property type="match status" value="1"/>
</dbReference>
<dbReference type="Pfam" id="PF10391">
    <property type="entry name" value="DNA_pol_lambd_f"/>
    <property type="match status" value="1"/>
</dbReference>
<evidence type="ECO:0000256" key="8">
    <source>
        <dbReference type="SAM" id="MobiDB-lite"/>
    </source>
</evidence>
<dbReference type="InterPro" id="IPR028207">
    <property type="entry name" value="DNA_pol_B_palm_palm"/>
</dbReference>
<dbReference type="InterPro" id="IPR043519">
    <property type="entry name" value="NT_sf"/>
</dbReference>
<evidence type="ECO:0000256" key="7">
    <source>
        <dbReference type="RuleBase" id="RU366014"/>
    </source>
</evidence>
<feature type="region of interest" description="Disordered" evidence="8">
    <location>
        <begin position="68"/>
        <end position="110"/>
    </location>
</feature>
<dbReference type="Pfam" id="PF14791">
    <property type="entry name" value="DNA_pol_B_thumb"/>
    <property type="match status" value="1"/>
</dbReference>
<dbReference type="EC" id="2.7.7.7" evidence="7"/>
<dbReference type="InterPro" id="IPR001357">
    <property type="entry name" value="BRCT_dom"/>
</dbReference>
<dbReference type="InterPro" id="IPR027421">
    <property type="entry name" value="DNA_pol_lamdba_lyase_dom_sf"/>
</dbReference>
<dbReference type="InterPro" id="IPR018944">
    <property type="entry name" value="DNA_pol_lambd_fingers_domain"/>
</dbReference>
<gene>
    <name evidence="10" type="ORF">PT974_04255</name>
</gene>
<organism evidence="10 11">
    <name type="scientific">Cladobotryum mycophilum</name>
    <dbReference type="NCBI Taxonomy" id="491253"/>
    <lineage>
        <taxon>Eukaryota</taxon>
        <taxon>Fungi</taxon>
        <taxon>Dikarya</taxon>
        <taxon>Ascomycota</taxon>
        <taxon>Pezizomycotina</taxon>
        <taxon>Sordariomycetes</taxon>
        <taxon>Hypocreomycetidae</taxon>
        <taxon>Hypocreales</taxon>
        <taxon>Hypocreaceae</taxon>
        <taxon>Cladobotryum</taxon>
    </lineage>
</organism>
<keyword evidence="3 7" id="KW-0227">DNA damage</keyword>
<dbReference type="InterPro" id="IPR037160">
    <property type="entry name" value="DNA_Pol_thumb_sf"/>
</dbReference>
<comment type="similarity">
    <text evidence="7">Belongs to the DNA polymerase type-X family.</text>
</comment>
<evidence type="ECO:0000256" key="1">
    <source>
        <dbReference type="ARBA" id="ARBA00022679"/>
    </source>
</evidence>
<comment type="catalytic activity">
    <reaction evidence="6 7">
        <text>DNA(n) + a 2'-deoxyribonucleoside 5'-triphosphate = DNA(n+1) + diphosphate</text>
        <dbReference type="Rhea" id="RHEA:22508"/>
        <dbReference type="Rhea" id="RHEA-COMP:17339"/>
        <dbReference type="Rhea" id="RHEA-COMP:17340"/>
        <dbReference type="ChEBI" id="CHEBI:33019"/>
        <dbReference type="ChEBI" id="CHEBI:61560"/>
        <dbReference type="ChEBI" id="CHEBI:173112"/>
        <dbReference type="EC" id="2.7.7.7"/>
    </reaction>
</comment>
<evidence type="ECO:0000256" key="3">
    <source>
        <dbReference type="ARBA" id="ARBA00022763"/>
    </source>
</evidence>
<comment type="caution">
    <text evidence="10">The sequence shown here is derived from an EMBL/GenBank/DDBJ whole genome shotgun (WGS) entry which is preliminary data.</text>
</comment>
<dbReference type="Gene3D" id="3.30.210.10">
    <property type="entry name" value="DNA polymerase, thumb domain"/>
    <property type="match status" value="1"/>
</dbReference>
<dbReference type="InterPro" id="IPR002008">
    <property type="entry name" value="DNA_pol_X_beta-like"/>
</dbReference>
<dbReference type="SUPFAM" id="SSF47802">
    <property type="entry name" value="DNA polymerase beta, N-terminal domain-like"/>
    <property type="match status" value="1"/>
</dbReference>
<dbReference type="InterPro" id="IPR029398">
    <property type="entry name" value="PolB_thumb"/>
</dbReference>
<feature type="compositionally biased region" description="Basic and acidic residues" evidence="8">
    <location>
        <begin position="238"/>
        <end position="249"/>
    </location>
</feature>
<keyword evidence="1 7" id="KW-0808">Transferase</keyword>
<dbReference type="Gene3D" id="3.30.460.10">
    <property type="entry name" value="Beta Polymerase, domain 2"/>
    <property type="match status" value="1"/>
</dbReference>
<dbReference type="PANTHER" id="PTHR11276:SF29">
    <property type="entry name" value="DNA POLYMERASE TYPE-X FAMILY PROTEIN POL4"/>
    <property type="match status" value="1"/>
</dbReference>
<dbReference type="CDD" id="cd00141">
    <property type="entry name" value="NT_POLXc"/>
    <property type="match status" value="1"/>
</dbReference>
<proteinExistence type="inferred from homology"/>
<feature type="region of interest" description="Disordered" evidence="8">
    <location>
        <begin position="194"/>
        <end position="250"/>
    </location>
</feature>
<dbReference type="PROSITE" id="PS50172">
    <property type="entry name" value="BRCT"/>
    <property type="match status" value="1"/>
</dbReference>
<dbReference type="SUPFAM" id="SSF81585">
    <property type="entry name" value="PsbU/PolX domain-like"/>
    <property type="match status" value="1"/>
</dbReference>
<name>A0ABR0SV97_9HYPO</name>
<evidence type="ECO:0000256" key="4">
    <source>
        <dbReference type="ARBA" id="ARBA00022932"/>
    </source>
</evidence>
<keyword evidence="7" id="KW-0539">Nucleus</keyword>
<feature type="domain" description="BRCT" evidence="9">
    <location>
        <begin position="121"/>
        <end position="146"/>
    </location>
</feature>
<accession>A0ABR0SV97</accession>